<proteinExistence type="inferred from homology"/>
<dbReference type="InterPro" id="IPR020904">
    <property type="entry name" value="Sc_DH/Rdtase_CS"/>
</dbReference>
<gene>
    <name evidence="3" type="ORF">UFOPK3564_02791</name>
</gene>
<name>A0A6J7J5C7_9ZZZZ</name>
<keyword evidence="2" id="KW-0560">Oxidoreductase</keyword>
<evidence type="ECO:0000256" key="1">
    <source>
        <dbReference type="ARBA" id="ARBA00006484"/>
    </source>
</evidence>
<dbReference type="PANTHER" id="PTHR44196:SF1">
    <property type="entry name" value="DEHYDROGENASE_REDUCTASE SDR FAMILY MEMBER 7B"/>
    <property type="match status" value="1"/>
</dbReference>
<dbReference type="Pfam" id="PF00106">
    <property type="entry name" value="adh_short"/>
    <property type="match status" value="1"/>
</dbReference>
<evidence type="ECO:0000313" key="3">
    <source>
        <dbReference type="EMBL" id="CAB4938329.1"/>
    </source>
</evidence>
<dbReference type="GO" id="GO:0016020">
    <property type="term" value="C:membrane"/>
    <property type="evidence" value="ECO:0007669"/>
    <property type="project" value="TreeGrafter"/>
</dbReference>
<reference evidence="3" key="1">
    <citation type="submission" date="2020-05" db="EMBL/GenBank/DDBJ databases">
        <authorList>
            <person name="Chiriac C."/>
            <person name="Salcher M."/>
            <person name="Ghai R."/>
            <person name="Kavagutti S V."/>
        </authorList>
    </citation>
    <scope>NUCLEOTIDE SEQUENCE</scope>
</reference>
<dbReference type="EMBL" id="CAFBMK010000220">
    <property type="protein sequence ID" value="CAB4938329.1"/>
    <property type="molecule type" value="Genomic_DNA"/>
</dbReference>
<dbReference type="PRINTS" id="PR00081">
    <property type="entry name" value="GDHRDH"/>
</dbReference>
<dbReference type="GO" id="GO:0016491">
    <property type="term" value="F:oxidoreductase activity"/>
    <property type="evidence" value="ECO:0007669"/>
    <property type="project" value="UniProtKB-KW"/>
</dbReference>
<evidence type="ECO:0000256" key="2">
    <source>
        <dbReference type="ARBA" id="ARBA00023002"/>
    </source>
</evidence>
<dbReference type="PANTHER" id="PTHR44196">
    <property type="entry name" value="DEHYDROGENASE/REDUCTASE SDR FAMILY MEMBER 7B"/>
    <property type="match status" value="1"/>
</dbReference>
<dbReference type="CDD" id="cd05233">
    <property type="entry name" value="SDR_c"/>
    <property type="match status" value="1"/>
</dbReference>
<dbReference type="Gene3D" id="3.40.50.720">
    <property type="entry name" value="NAD(P)-binding Rossmann-like Domain"/>
    <property type="match status" value="1"/>
</dbReference>
<sequence length="241" mass="25461">MSQRAAIVTGATSGIGQAVARALAEEGHALTLTARRADRLDAVVAELRGEGFAVHAVPAELQEDGAAARVVDGHRERWGRLDVLVNNAGVGRGAAVAETTQADLDLQLAVNLRTPILLYREAIGLLRAGAREHRNALVVNVASVTGVYGEPWLSVYAATKAGLINWTESMHRELSAEGVKSTALCPGFVDTPSRDPAAGAPDPTAMMTPDDIAEAVRFLLRVSPACCVPRMELVRPGERMA</sequence>
<accession>A0A6J7J5C7</accession>
<dbReference type="InterPro" id="IPR036291">
    <property type="entry name" value="NAD(P)-bd_dom_sf"/>
</dbReference>
<dbReference type="AlphaFoldDB" id="A0A6J7J5C7"/>
<dbReference type="InterPro" id="IPR002347">
    <property type="entry name" value="SDR_fam"/>
</dbReference>
<organism evidence="3">
    <name type="scientific">freshwater metagenome</name>
    <dbReference type="NCBI Taxonomy" id="449393"/>
    <lineage>
        <taxon>unclassified sequences</taxon>
        <taxon>metagenomes</taxon>
        <taxon>ecological metagenomes</taxon>
    </lineage>
</organism>
<dbReference type="PROSITE" id="PS00061">
    <property type="entry name" value="ADH_SHORT"/>
    <property type="match status" value="1"/>
</dbReference>
<protein>
    <submittedName>
        <fullName evidence="3">Unannotated protein</fullName>
    </submittedName>
</protein>
<dbReference type="PRINTS" id="PR00080">
    <property type="entry name" value="SDRFAMILY"/>
</dbReference>
<comment type="similarity">
    <text evidence="1">Belongs to the short-chain dehydrogenases/reductases (SDR) family.</text>
</comment>
<dbReference type="SUPFAM" id="SSF51735">
    <property type="entry name" value="NAD(P)-binding Rossmann-fold domains"/>
    <property type="match status" value="1"/>
</dbReference>